<reference evidence="2 3" key="1">
    <citation type="submission" date="2015-04" db="EMBL/GenBank/DDBJ databases">
        <title>Taxonomic description and genome sequence of Bacillus campisalis sp. nov., a novel member of the genus Bacillus isolated from solar saltern.</title>
        <authorList>
            <person name="Mathan Kumar R."/>
            <person name="Kaur G."/>
            <person name="Kumar A."/>
            <person name="Singh N.K."/>
            <person name="Kaur N."/>
            <person name="Kumar N."/>
            <person name="Mayilraj S."/>
        </authorList>
    </citation>
    <scope>NUCLEOTIDE SEQUENCE [LARGE SCALE GENOMIC DNA]</scope>
    <source>
        <strain evidence="2 3">SA2-6</strain>
    </source>
</reference>
<protein>
    <recommendedName>
        <fullName evidence="4">Spore coat protein CotO</fullName>
    </recommendedName>
</protein>
<dbReference type="RefSeq" id="WP_046524872.1">
    <property type="nucleotide sequence ID" value="NZ_LAYY01000019.1"/>
</dbReference>
<sequence length="186" mass="21408">MTNKKMNHRPLLYIDQPRIQFPSVIMQEVYTIKNTKKDKIHLGEEASPSELEAGVQSAITEGNTGSIPMQKVMDKELEEEGTFSLEGDEQKPEENPSPFDTRRRHKYSFRRTKNFKDLEIHEKLLYLENFPEQLSPVSCLYITPETTYIGVLESNGEESIEIKLRNGSTAVLAKDDIQEIRMLGFN</sequence>
<dbReference type="InterPro" id="IPR025439">
    <property type="entry name" value="Spore_coat_CotO"/>
</dbReference>
<gene>
    <name evidence="2" type="ORF">WQ57_16530</name>
</gene>
<proteinExistence type="predicted"/>
<evidence type="ECO:0000313" key="3">
    <source>
        <dbReference type="Proteomes" id="UP000034166"/>
    </source>
</evidence>
<comment type="caution">
    <text evidence="2">The sequence shown here is derived from an EMBL/GenBank/DDBJ whole genome shotgun (WGS) entry which is preliminary data.</text>
</comment>
<accession>A0A0M2SS64</accession>
<dbReference type="PATRIC" id="fig|1408103.3.peg.3677"/>
<organism evidence="2 3">
    <name type="scientific">Mesobacillus campisalis</name>
    <dbReference type="NCBI Taxonomy" id="1408103"/>
    <lineage>
        <taxon>Bacteria</taxon>
        <taxon>Bacillati</taxon>
        <taxon>Bacillota</taxon>
        <taxon>Bacilli</taxon>
        <taxon>Bacillales</taxon>
        <taxon>Bacillaceae</taxon>
        <taxon>Mesobacillus</taxon>
    </lineage>
</organism>
<dbReference type="Pfam" id="PF14153">
    <property type="entry name" value="Spore_coat_CotO"/>
    <property type="match status" value="1"/>
</dbReference>
<dbReference type="Proteomes" id="UP000034166">
    <property type="component" value="Unassembled WGS sequence"/>
</dbReference>
<dbReference type="EMBL" id="LAYY01000019">
    <property type="protein sequence ID" value="KKK36988.1"/>
    <property type="molecule type" value="Genomic_DNA"/>
</dbReference>
<name>A0A0M2SS64_9BACI</name>
<evidence type="ECO:0000313" key="2">
    <source>
        <dbReference type="EMBL" id="KKK36988.1"/>
    </source>
</evidence>
<evidence type="ECO:0000256" key="1">
    <source>
        <dbReference type="SAM" id="MobiDB-lite"/>
    </source>
</evidence>
<dbReference type="AlphaFoldDB" id="A0A0M2SS64"/>
<dbReference type="OrthoDB" id="2968468at2"/>
<keyword evidence="3" id="KW-1185">Reference proteome</keyword>
<evidence type="ECO:0008006" key="4">
    <source>
        <dbReference type="Google" id="ProtNLM"/>
    </source>
</evidence>
<feature type="region of interest" description="Disordered" evidence="1">
    <location>
        <begin position="78"/>
        <end position="101"/>
    </location>
</feature>